<dbReference type="eggNOG" id="arCOG03655">
    <property type="taxonomic scope" value="Archaea"/>
</dbReference>
<dbReference type="Proteomes" id="UP000005867">
    <property type="component" value="Chromosome"/>
</dbReference>
<keyword evidence="1" id="KW-0812">Transmembrane</keyword>
<evidence type="ECO:0000313" key="2">
    <source>
        <dbReference type="EMBL" id="AET33938.1"/>
    </source>
</evidence>
<evidence type="ECO:0000256" key="1">
    <source>
        <dbReference type="SAM" id="Phobius"/>
    </source>
</evidence>
<dbReference type="KEGG" id="pyr:P186_2554"/>
<dbReference type="BioCyc" id="PSP1104324:GJSN-2498-MONOMER"/>
<sequence length="84" mass="10094">MRAVRDFLFGLLFLDLYRETAKLHREIRLLLEILVFGDFVGIPFLTTYYSLRLLPYVYPTFSELRREAVKEHDIFDLLGEYHAH</sequence>
<dbReference type="InterPro" id="IPR058303">
    <property type="entry name" value="DUF7990"/>
</dbReference>
<dbReference type="HOGENOM" id="CLU_133857_1_0_2"/>
<proteinExistence type="predicted"/>
<organism evidence="2 3">
    <name type="scientific">Pyrobaculum ferrireducens</name>
    <dbReference type="NCBI Taxonomy" id="1104324"/>
    <lineage>
        <taxon>Archaea</taxon>
        <taxon>Thermoproteota</taxon>
        <taxon>Thermoprotei</taxon>
        <taxon>Thermoproteales</taxon>
        <taxon>Thermoproteaceae</taxon>
        <taxon>Pyrobaculum</taxon>
    </lineage>
</organism>
<dbReference type="OrthoDB" id="28891at2157"/>
<accession>G7VD59</accession>
<keyword evidence="3" id="KW-1185">Reference proteome</keyword>
<keyword evidence="1" id="KW-1133">Transmembrane helix</keyword>
<protein>
    <submittedName>
        <fullName evidence="2">Uncharacterized protein</fullName>
    </submittedName>
</protein>
<name>G7VD59_9CREN</name>
<dbReference type="RefSeq" id="WP_014289763.1">
    <property type="nucleotide sequence ID" value="NC_016645.1"/>
</dbReference>
<dbReference type="EMBL" id="CP003098">
    <property type="protein sequence ID" value="AET33938.1"/>
    <property type="molecule type" value="Genomic_DNA"/>
</dbReference>
<dbReference type="GeneID" id="11594155"/>
<dbReference type="STRING" id="1104324.P186_2554"/>
<keyword evidence="1" id="KW-0472">Membrane</keyword>
<dbReference type="AlphaFoldDB" id="G7VD59"/>
<reference evidence="2 3" key="1">
    <citation type="journal article" date="2012" name="J. Bacteriol.">
        <title>Complete genome sequence of strain 1860, a crenarchaeon of the genus pyrobaculum able to grow with various electron acceptors.</title>
        <authorList>
            <person name="Mardanov A.V."/>
            <person name="Gumerov V.M."/>
            <person name="Slobodkina G.B."/>
            <person name="Beletsky A.V."/>
            <person name="Bonch-Osmolovskaya E.A."/>
            <person name="Ravin N.V."/>
            <person name="Skryabin K.G."/>
        </authorList>
    </citation>
    <scope>NUCLEOTIDE SEQUENCE [LARGE SCALE GENOMIC DNA]</scope>
    <source>
        <strain evidence="2 3">1860</strain>
    </source>
</reference>
<gene>
    <name evidence="2" type="ORF">P186_2554</name>
</gene>
<feature type="transmembrane region" description="Helical" evidence="1">
    <location>
        <begin position="29"/>
        <end position="51"/>
    </location>
</feature>
<evidence type="ECO:0000313" key="3">
    <source>
        <dbReference type="Proteomes" id="UP000005867"/>
    </source>
</evidence>
<dbReference type="Pfam" id="PF25952">
    <property type="entry name" value="DUF7990"/>
    <property type="match status" value="1"/>
</dbReference>